<dbReference type="AlphaFoldDB" id="A0A9W8GW54"/>
<comment type="caution">
    <text evidence="1">The sequence shown here is derived from an EMBL/GenBank/DDBJ whole genome shotgun (WGS) entry which is preliminary data.</text>
</comment>
<keyword evidence="2" id="KW-1185">Reference proteome</keyword>
<gene>
    <name evidence="1" type="ORF">GGI19_004491</name>
</gene>
<organism evidence="1 2">
    <name type="scientific">Coemansia pectinata</name>
    <dbReference type="NCBI Taxonomy" id="1052879"/>
    <lineage>
        <taxon>Eukaryota</taxon>
        <taxon>Fungi</taxon>
        <taxon>Fungi incertae sedis</taxon>
        <taxon>Zoopagomycota</taxon>
        <taxon>Kickxellomycotina</taxon>
        <taxon>Kickxellomycetes</taxon>
        <taxon>Kickxellales</taxon>
        <taxon>Kickxellaceae</taxon>
        <taxon>Coemansia</taxon>
    </lineage>
</organism>
<evidence type="ECO:0000313" key="2">
    <source>
        <dbReference type="Proteomes" id="UP001140011"/>
    </source>
</evidence>
<dbReference type="EMBL" id="JANBUH010000402">
    <property type="protein sequence ID" value="KAJ2751422.1"/>
    <property type="molecule type" value="Genomic_DNA"/>
</dbReference>
<accession>A0A9W8GW54</accession>
<protein>
    <submittedName>
        <fullName evidence="1">Uncharacterized protein</fullName>
    </submittedName>
</protein>
<reference evidence="1" key="1">
    <citation type="submission" date="2022-07" db="EMBL/GenBank/DDBJ databases">
        <title>Phylogenomic reconstructions and comparative analyses of Kickxellomycotina fungi.</title>
        <authorList>
            <person name="Reynolds N.K."/>
            <person name="Stajich J.E."/>
            <person name="Barry K."/>
            <person name="Grigoriev I.V."/>
            <person name="Crous P."/>
            <person name="Smith M.E."/>
        </authorList>
    </citation>
    <scope>NUCLEOTIDE SEQUENCE</scope>
    <source>
        <strain evidence="1">BCRC 34297</strain>
    </source>
</reference>
<dbReference type="Proteomes" id="UP001140011">
    <property type="component" value="Unassembled WGS sequence"/>
</dbReference>
<evidence type="ECO:0000313" key="1">
    <source>
        <dbReference type="EMBL" id="KAJ2751422.1"/>
    </source>
</evidence>
<proteinExistence type="predicted"/>
<name>A0A9W8GW54_9FUNG</name>
<dbReference type="OrthoDB" id="5581857at2759"/>
<sequence length="193" mass="21654">MNFIEIGADEDEEFTTGQTGDSIKQQMHHISEAVSRLVVLDDTTDFQMISALYVAPSTSIIQHLELGSSKLYVFGMIRIIAALPTLISLACEVDEPVLDTMTSSESTNLSSLHAKHYPLSSNFRALYVPYKTDISGNVIANVAMIIAVLCPNLVHVHIGPELRREFSREVAWSTYNRPFKPYANTFRHLMYKD</sequence>